<dbReference type="EMBL" id="JAAVXB010000017">
    <property type="protein sequence ID" value="NKF24600.1"/>
    <property type="molecule type" value="Genomic_DNA"/>
</dbReference>
<dbReference type="GO" id="GO:0006355">
    <property type="term" value="P:regulation of DNA-templated transcription"/>
    <property type="evidence" value="ECO:0007669"/>
    <property type="project" value="InterPro"/>
</dbReference>
<evidence type="ECO:0000256" key="2">
    <source>
        <dbReference type="ARBA" id="ARBA00022490"/>
    </source>
</evidence>
<organism evidence="12 13">
    <name type="scientific">Solimonas marina</name>
    <dbReference type="NCBI Taxonomy" id="2714601"/>
    <lineage>
        <taxon>Bacteria</taxon>
        <taxon>Pseudomonadati</taxon>
        <taxon>Pseudomonadota</taxon>
        <taxon>Gammaproteobacteria</taxon>
        <taxon>Nevskiales</taxon>
        <taxon>Nevskiaceae</taxon>
        <taxon>Solimonas</taxon>
    </lineage>
</organism>
<name>A0A969WH60_9GAMM</name>
<dbReference type="SUPFAM" id="SSF52172">
    <property type="entry name" value="CheY-like"/>
    <property type="match status" value="1"/>
</dbReference>
<dbReference type="FunFam" id="3.40.50.2300:FF:000001">
    <property type="entry name" value="DNA-binding response regulator PhoB"/>
    <property type="match status" value="1"/>
</dbReference>
<sequence>MDAGQRIVIVEDDREIGPLVSALLEREGYVAEWTRNGNELDVSLARQRADLVVLDLMLPGEDGLSICRRLRNAGNLPIVMLTAKGEDLDRIIGLEVGADDYLPKPFNPRELLARIRAVLRRAAPAVSAVPVAHECLLFAGYRFDLAARQLTHEDGRDIELSAGDYDLLAMFVHHPQRVLSREQIMEFTKRRSWEVYDRSIDIAASRLRRKIEPDPARPSLIKTVRNGGYLFTPAVERAPA</sequence>
<dbReference type="PANTHER" id="PTHR48111">
    <property type="entry name" value="REGULATOR OF RPOS"/>
    <property type="match status" value="1"/>
</dbReference>
<dbReference type="InterPro" id="IPR016032">
    <property type="entry name" value="Sig_transdc_resp-reg_C-effctor"/>
</dbReference>
<evidence type="ECO:0000313" key="12">
    <source>
        <dbReference type="EMBL" id="NKF24600.1"/>
    </source>
</evidence>
<comment type="subcellular location">
    <subcellularLocation>
        <location evidence="1">Cytoplasm</location>
    </subcellularLocation>
</comment>
<dbReference type="InterPro" id="IPR001789">
    <property type="entry name" value="Sig_transdc_resp-reg_receiver"/>
</dbReference>
<evidence type="ECO:0000313" key="13">
    <source>
        <dbReference type="Proteomes" id="UP000653472"/>
    </source>
</evidence>
<feature type="domain" description="OmpR/PhoB-type" evidence="11">
    <location>
        <begin position="133"/>
        <end position="233"/>
    </location>
</feature>
<dbReference type="PROSITE" id="PS50110">
    <property type="entry name" value="RESPONSE_REGULATORY"/>
    <property type="match status" value="1"/>
</dbReference>
<comment type="caution">
    <text evidence="12">The sequence shown here is derived from an EMBL/GenBank/DDBJ whole genome shotgun (WGS) entry which is preliminary data.</text>
</comment>
<keyword evidence="13" id="KW-1185">Reference proteome</keyword>
<dbReference type="SMART" id="SM00862">
    <property type="entry name" value="Trans_reg_C"/>
    <property type="match status" value="1"/>
</dbReference>
<dbReference type="InterPro" id="IPR001867">
    <property type="entry name" value="OmpR/PhoB-type_DNA-bd"/>
</dbReference>
<dbReference type="Pfam" id="PF00072">
    <property type="entry name" value="Response_reg"/>
    <property type="match status" value="1"/>
</dbReference>
<evidence type="ECO:0000256" key="9">
    <source>
        <dbReference type="PROSITE-ProRule" id="PRU01091"/>
    </source>
</evidence>
<dbReference type="Gene3D" id="1.10.10.10">
    <property type="entry name" value="Winged helix-like DNA-binding domain superfamily/Winged helix DNA-binding domain"/>
    <property type="match status" value="1"/>
</dbReference>
<keyword evidence="4" id="KW-0902">Two-component regulatory system</keyword>
<keyword evidence="2" id="KW-0963">Cytoplasm</keyword>
<accession>A0A969WH60</accession>
<dbReference type="GO" id="GO:0005829">
    <property type="term" value="C:cytosol"/>
    <property type="evidence" value="ECO:0007669"/>
    <property type="project" value="TreeGrafter"/>
</dbReference>
<evidence type="ECO:0000256" key="8">
    <source>
        <dbReference type="PROSITE-ProRule" id="PRU00169"/>
    </source>
</evidence>
<gene>
    <name evidence="12" type="ORF">G7Y82_20015</name>
</gene>
<dbReference type="FunFam" id="1.10.10.10:FF:000099">
    <property type="entry name" value="Two-component system response regulator TorR"/>
    <property type="match status" value="1"/>
</dbReference>
<dbReference type="SUPFAM" id="SSF46894">
    <property type="entry name" value="C-terminal effector domain of the bipartite response regulators"/>
    <property type="match status" value="1"/>
</dbReference>
<dbReference type="AlphaFoldDB" id="A0A969WH60"/>
<evidence type="ECO:0000256" key="7">
    <source>
        <dbReference type="ARBA" id="ARBA00023163"/>
    </source>
</evidence>
<dbReference type="GO" id="GO:0000156">
    <property type="term" value="F:phosphorelay response regulator activity"/>
    <property type="evidence" value="ECO:0007669"/>
    <property type="project" value="TreeGrafter"/>
</dbReference>
<keyword evidence="7" id="KW-0804">Transcription</keyword>
<evidence type="ECO:0000256" key="5">
    <source>
        <dbReference type="ARBA" id="ARBA00023015"/>
    </source>
</evidence>
<dbReference type="Proteomes" id="UP000653472">
    <property type="component" value="Unassembled WGS sequence"/>
</dbReference>
<evidence type="ECO:0000259" key="11">
    <source>
        <dbReference type="PROSITE" id="PS51755"/>
    </source>
</evidence>
<evidence type="ECO:0000256" key="1">
    <source>
        <dbReference type="ARBA" id="ARBA00004496"/>
    </source>
</evidence>
<keyword evidence="3 8" id="KW-0597">Phosphoprotein</keyword>
<dbReference type="GO" id="GO:0032993">
    <property type="term" value="C:protein-DNA complex"/>
    <property type="evidence" value="ECO:0007669"/>
    <property type="project" value="TreeGrafter"/>
</dbReference>
<evidence type="ECO:0000256" key="3">
    <source>
        <dbReference type="ARBA" id="ARBA00022553"/>
    </source>
</evidence>
<keyword evidence="6 9" id="KW-0238">DNA-binding</keyword>
<feature type="DNA-binding region" description="OmpR/PhoB-type" evidence="9">
    <location>
        <begin position="133"/>
        <end position="233"/>
    </location>
</feature>
<keyword evidence="5" id="KW-0805">Transcription regulation</keyword>
<dbReference type="InterPro" id="IPR039420">
    <property type="entry name" value="WalR-like"/>
</dbReference>
<feature type="domain" description="Response regulatory" evidence="10">
    <location>
        <begin position="6"/>
        <end position="119"/>
    </location>
</feature>
<evidence type="ECO:0000259" key="10">
    <source>
        <dbReference type="PROSITE" id="PS50110"/>
    </source>
</evidence>
<feature type="modified residue" description="4-aspartylphosphate" evidence="8">
    <location>
        <position position="55"/>
    </location>
</feature>
<dbReference type="Gene3D" id="3.40.50.2300">
    <property type="match status" value="1"/>
</dbReference>
<dbReference type="RefSeq" id="WP_168149909.1">
    <property type="nucleotide sequence ID" value="NZ_JAAVXB010000017.1"/>
</dbReference>
<evidence type="ECO:0000256" key="6">
    <source>
        <dbReference type="ARBA" id="ARBA00023125"/>
    </source>
</evidence>
<dbReference type="PROSITE" id="PS51755">
    <property type="entry name" value="OMPR_PHOB"/>
    <property type="match status" value="1"/>
</dbReference>
<dbReference type="CDD" id="cd00383">
    <property type="entry name" value="trans_reg_C"/>
    <property type="match status" value="1"/>
</dbReference>
<dbReference type="InterPro" id="IPR011006">
    <property type="entry name" value="CheY-like_superfamily"/>
</dbReference>
<dbReference type="Pfam" id="PF00486">
    <property type="entry name" value="Trans_reg_C"/>
    <property type="match status" value="1"/>
</dbReference>
<dbReference type="InterPro" id="IPR036388">
    <property type="entry name" value="WH-like_DNA-bd_sf"/>
</dbReference>
<dbReference type="PANTHER" id="PTHR48111:SF4">
    <property type="entry name" value="DNA-BINDING DUAL TRANSCRIPTIONAL REGULATOR OMPR"/>
    <property type="match status" value="1"/>
</dbReference>
<dbReference type="GO" id="GO:0000976">
    <property type="term" value="F:transcription cis-regulatory region binding"/>
    <property type="evidence" value="ECO:0007669"/>
    <property type="project" value="TreeGrafter"/>
</dbReference>
<evidence type="ECO:0000256" key="4">
    <source>
        <dbReference type="ARBA" id="ARBA00023012"/>
    </source>
</evidence>
<proteinExistence type="predicted"/>
<reference evidence="12" key="1">
    <citation type="submission" date="2020-03" db="EMBL/GenBank/DDBJ databases">
        <title>Solimonas marina sp. nov., isolated from deep seawater of the Pacific Ocean.</title>
        <authorList>
            <person name="Liu X."/>
            <person name="Lai Q."/>
            <person name="Sun F."/>
            <person name="Gai Y."/>
            <person name="Li G."/>
            <person name="Shao Z."/>
        </authorList>
    </citation>
    <scope>NUCLEOTIDE SEQUENCE</scope>
    <source>
        <strain evidence="12">C16B3</strain>
    </source>
</reference>
<protein>
    <submittedName>
        <fullName evidence="12">Response regulator</fullName>
    </submittedName>
</protein>
<dbReference type="SMART" id="SM00448">
    <property type="entry name" value="REC"/>
    <property type="match status" value="1"/>
</dbReference>
<dbReference type="Gene3D" id="6.10.250.690">
    <property type="match status" value="1"/>
</dbReference>